<comment type="similarity">
    <text evidence="2 7">Belongs to the acyl-CoA dehydrogenase family.</text>
</comment>
<evidence type="ECO:0000259" key="8">
    <source>
        <dbReference type="Pfam" id="PF00441"/>
    </source>
</evidence>
<dbReference type="Pfam" id="PF02771">
    <property type="entry name" value="Acyl-CoA_dh_N"/>
    <property type="match status" value="1"/>
</dbReference>
<dbReference type="FunFam" id="1.20.140.10:FF:000011">
    <property type="entry name" value="Medium-chain specific acyl-CoA dehydrogenase, mitochondrial"/>
    <property type="match status" value="1"/>
</dbReference>
<proteinExistence type="inferred from homology"/>
<feature type="domain" description="Acyl-CoA oxidase/dehydrogenase middle" evidence="9">
    <location>
        <begin position="122"/>
        <end position="216"/>
    </location>
</feature>
<dbReference type="InterPro" id="IPR050741">
    <property type="entry name" value="Acyl-CoA_dehydrogenase"/>
</dbReference>
<evidence type="ECO:0000256" key="1">
    <source>
        <dbReference type="ARBA" id="ARBA00001974"/>
    </source>
</evidence>
<dbReference type="EMBL" id="RQHV01000042">
    <property type="protein sequence ID" value="TGN11018.1"/>
    <property type="molecule type" value="Genomic_DNA"/>
</dbReference>
<evidence type="ECO:0000259" key="9">
    <source>
        <dbReference type="Pfam" id="PF02770"/>
    </source>
</evidence>
<keyword evidence="12" id="KW-1185">Reference proteome</keyword>
<dbReference type="InterPro" id="IPR037069">
    <property type="entry name" value="AcylCoA_DH/ox_N_sf"/>
</dbReference>
<dbReference type="InterPro" id="IPR036250">
    <property type="entry name" value="AcylCo_DH-like_C"/>
</dbReference>
<dbReference type="PROSITE" id="PS00073">
    <property type="entry name" value="ACYL_COA_DH_2"/>
    <property type="match status" value="1"/>
</dbReference>
<dbReference type="GO" id="GO:0005737">
    <property type="term" value="C:cytoplasm"/>
    <property type="evidence" value="ECO:0007669"/>
    <property type="project" value="TreeGrafter"/>
</dbReference>
<reference evidence="11" key="1">
    <citation type="journal article" date="2019" name="PLoS Negl. Trop. Dis.">
        <title>Revisiting the worldwide diversity of Leptospira species in the environment.</title>
        <authorList>
            <person name="Vincent A.T."/>
            <person name="Schiettekatte O."/>
            <person name="Bourhy P."/>
            <person name="Veyrier F.J."/>
            <person name="Picardeau M."/>
        </authorList>
    </citation>
    <scope>NUCLEOTIDE SEQUENCE [LARGE SCALE GENOMIC DNA]</scope>
    <source>
        <strain evidence="11">201400974</strain>
    </source>
</reference>
<evidence type="ECO:0000259" key="10">
    <source>
        <dbReference type="Pfam" id="PF02771"/>
    </source>
</evidence>
<evidence type="ECO:0000256" key="2">
    <source>
        <dbReference type="ARBA" id="ARBA00009347"/>
    </source>
</evidence>
<dbReference type="PANTHER" id="PTHR48083:SF2">
    <property type="entry name" value="MEDIUM-CHAIN SPECIFIC ACYL-COA DEHYDROGENASE, MITOCHONDRIAL"/>
    <property type="match status" value="1"/>
</dbReference>
<sequence>MIDFSLTDEQKALRDLARDFAKNEIAPNAEHHDHTGEFPKEILKKAHDVGLMNLHIPTEYNGAGMTVMDEIITFEELFYACSGVSTAILANNLALAPVLLGASDEILKKFIQPMADQLTMAAYAVTEPGAGSDVAGIRTTAKRVGDDYIINGSKMWITNAGFADWFFILAKTDSNAGHKGMSGFIVDAKTPGIILGKKEKNMGQRCSDTRSVTFEDLKVPKWQMVGKEGDGFKIAMGAFDHTRPTVAIGAVGVARAAMDHSIRYANTRNAFGKPISVNQGVSFPIAEMARDIEAGRLLCYQAGWLIDNGYRNTYQASIAKVFCADMAMRVCTDAVQVFGGYGFNEEYPVEKLMRDVKIFQIYEGTSQIQRVIISKFLNDGVGIESPNL</sequence>
<gene>
    <name evidence="11" type="ORF">EHS11_07575</name>
</gene>
<dbReference type="PROSITE" id="PS00072">
    <property type="entry name" value="ACYL_COA_DH_1"/>
    <property type="match status" value="1"/>
</dbReference>
<dbReference type="InterPro" id="IPR009075">
    <property type="entry name" value="AcylCo_DH/oxidase_C"/>
</dbReference>
<dbReference type="OrthoDB" id="335553at2"/>
<feature type="domain" description="Acyl-CoA dehydrogenase/oxidase C-terminal" evidence="8">
    <location>
        <begin position="229"/>
        <end position="376"/>
    </location>
</feature>
<dbReference type="PANTHER" id="PTHR48083">
    <property type="entry name" value="MEDIUM-CHAIN SPECIFIC ACYL-COA DEHYDROGENASE, MITOCHONDRIAL-RELATED"/>
    <property type="match status" value="1"/>
</dbReference>
<evidence type="ECO:0000256" key="5">
    <source>
        <dbReference type="ARBA" id="ARBA00022827"/>
    </source>
</evidence>
<dbReference type="GO" id="GO:0050660">
    <property type="term" value="F:flavin adenine dinucleotide binding"/>
    <property type="evidence" value="ECO:0007669"/>
    <property type="project" value="InterPro"/>
</dbReference>
<dbReference type="InterPro" id="IPR009100">
    <property type="entry name" value="AcylCoA_DH/oxidase_NM_dom_sf"/>
</dbReference>
<dbReference type="InterPro" id="IPR006089">
    <property type="entry name" value="Acyl-CoA_DH_CS"/>
</dbReference>
<evidence type="ECO:0000256" key="4">
    <source>
        <dbReference type="ARBA" id="ARBA00022630"/>
    </source>
</evidence>
<evidence type="ECO:0000256" key="6">
    <source>
        <dbReference type="ARBA" id="ARBA00023002"/>
    </source>
</evidence>
<dbReference type="InterPro" id="IPR006091">
    <property type="entry name" value="Acyl-CoA_Oxase/DH_mid-dom"/>
</dbReference>
<evidence type="ECO:0000313" key="11">
    <source>
        <dbReference type="EMBL" id="TGN11018.1"/>
    </source>
</evidence>
<organism evidence="11 12">
    <name type="scientific">Leptospira ilyithenensis</name>
    <dbReference type="NCBI Taxonomy" id="2484901"/>
    <lineage>
        <taxon>Bacteria</taxon>
        <taxon>Pseudomonadati</taxon>
        <taxon>Spirochaetota</taxon>
        <taxon>Spirochaetia</taxon>
        <taxon>Leptospirales</taxon>
        <taxon>Leptospiraceae</taxon>
        <taxon>Leptospira</taxon>
    </lineage>
</organism>
<dbReference type="GO" id="GO:0003995">
    <property type="term" value="F:acyl-CoA dehydrogenase activity"/>
    <property type="evidence" value="ECO:0007669"/>
    <property type="project" value="InterPro"/>
</dbReference>
<comment type="caution">
    <text evidence="11">The sequence shown here is derived from an EMBL/GenBank/DDBJ whole genome shotgun (WGS) entry which is preliminary data.</text>
</comment>
<dbReference type="SUPFAM" id="SSF56645">
    <property type="entry name" value="Acyl-CoA dehydrogenase NM domain-like"/>
    <property type="match status" value="1"/>
</dbReference>
<accession>A0A4R9LS76</accession>
<dbReference type="Gene3D" id="1.10.540.10">
    <property type="entry name" value="Acyl-CoA dehydrogenase/oxidase, N-terminal domain"/>
    <property type="match status" value="1"/>
</dbReference>
<keyword evidence="5 7" id="KW-0274">FAD</keyword>
<feature type="domain" description="Acyl-CoA dehydrogenase/oxidase N-terminal" evidence="10">
    <location>
        <begin position="7"/>
        <end position="116"/>
    </location>
</feature>
<dbReference type="RefSeq" id="WP_135763777.1">
    <property type="nucleotide sequence ID" value="NZ_RQHV01000042.1"/>
</dbReference>
<dbReference type="Gene3D" id="1.20.140.10">
    <property type="entry name" value="Butyryl-CoA Dehydrogenase, subunit A, domain 3"/>
    <property type="match status" value="1"/>
</dbReference>
<dbReference type="FunFam" id="1.10.540.10:FF:000026">
    <property type="entry name" value="Acyl-CoA dehydrogenase medium chain"/>
    <property type="match status" value="1"/>
</dbReference>
<dbReference type="Proteomes" id="UP000298264">
    <property type="component" value="Unassembled WGS sequence"/>
</dbReference>
<dbReference type="InterPro" id="IPR013786">
    <property type="entry name" value="AcylCoA_DH/ox_N"/>
</dbReference>
<dbReference type="Gene3D" id="2.40.110.10">
    <property type="entry name" value="Butyryl-CoA Dehydrogenase, subunit A, domain 2"/>
    <property type="match status" value="1"/>
</dbReference>
<dbReference type="FunFam" id="2.40.110.10:FF:000001">
    <property type="entry name" value="Acyl-CoA dehydrogenase, mitochondrial"/>
    <property type="match status" value="1"/>
</dbReference>
<evidence type="ECO:0000313" key="12">
    <source>
        <dbReference type="Proteomes" id="UP000298264"/>
    </source>
</evidence>
<dbReference type="Pfam" id="PF00441">
    <property type="entry name" value="Acyl-CoA_dh_1"/>
    <property type="match status" value="1"/>
</dbReference>
<comment type="cofactor">
    <cofactor evidence="1 7">
        <name>FAD</name>
        <dbReference type="ChEBI" id="CHEBI:57692"/>
    </cofactor>
</comment>
<protein>
    <recommendedName>
        <fullName evidence="3">Medium-chain specific acyl-CoA dehydrogenase, mitochondrial</fullName>
    </recommendedName>
</protein>
<evidence type="ECO:0000256" key="3">
    <source>
        <dbReference type="ARBA" id="ARBA00019125"/>
    </source>
</evidence>
<keyword evidence="4 7" id="KW-0285">Flavoprotein</keyword>
<dbReference type="PIRSF" id="PIRSF016578">
    <property type="entry name" value="HsaA"/>
    <property type="match status" value="1"/>
</dbReference>
<evidence type="ECO:0000256" key="7">
    <source>
        <dbReference type="RuleBase" id="RU362125"/>
    </source>
</evidence>
<keyword evidence="6 7" id="KW-0560">Oxidoreductase</keyword>
<dbReference type="AlphaFoldDB" id="A0A4R9LS76"/>
<dbReference type="InterPro" id="IPR046373">
    <property type="entry name" value="Acyl-CoA_Oxase/DH_mid-dom_sf"/>
</dbReference>
<dbReference type="Pfam" id="PF02770">
    <property type="entry name" value="Acyl-CoA_dh_M"/>
    <property type="match status" value="1"/>
</dbReference>
<dbReference type="SUPFAM" id="SSF47203">
    <property type="entry name" value="Acyl-CoA dehydrogenase C-terminal domain-like"/>
    <property type="match status" value="1"/>
</dbReference>
<name>A0A4R9LS76_9LEPT</name>